<feature type="transmembrane region" description="Helical" evidence="1">
    <location>
        <begin position="118"/>
        <end position="136"/>
    </location>
</feature>
<feature type="transmembrane region" description="Helical" evidence="1">
    <location>
        <begin position="12"/>
        <end position="32"/>
    </location>
</feature>
<dbReference type="EMBL" id="JAYKLX010000004">
    <property type="protein sequence ID" value="MEB3345561.1"/>
    <property type="molecule type" value="Genomic_DNA"/>
</dbReference>
<feature type="transmembrane region" description="Helical" evidence="1">
    <location>
        <begin position="93"/>
        <end position="112"/>
    </location>
</feature>
<keyword evidence="1" id="KW-0812">Transmembrane</keyword>
<keyword evidence="1" id="KW-0472">Membrane</keyword>
<protein>
    <submittedName>
        <fullName evidence="2">DoxX family protein</fullName>
    </submittedName>
</protein>
<comment type="caution">
    <text evidence="2">The sequence shown here is derived from an EMBL/GenBank/DDBJ whole genome shotgun (WGS) entry which is preliminary data.</text>
</comment>
<proteinExistence type="predicted"/>
<organism evidence="2 3">
    <name type="scientific">Aquimarina gracilis</name>
    <dbReference type="NCBI Taxonomy" id="874422"/>
    <lineage>
        <taxon>Bacteria</taxon>
        <taxon>Pseudomonadati</taxon>
        <taxon>Bacteroidota</taxon>
        <taxon>Flavobacteriia</taxon>
        <taxon>Flavobacteriales</taxon>
        <taxon>Flavobacteriaceae</taxon>
        <taxon>Aquimarina</taxon>
    </lineage>
</organism>
<dbReference type="RefSeq" id="WP_324179593.1">
    <property type="nucleotide sequence ID" value="NZ_BAABAW010000021.1"/>
</dbReference>
<evidence type="ECO:0000313" key="2">
    <source>
        <dbReference type="EMBL" id="MEB3345561.1"/>
    </source>
</evidence>
<accession>A0ABU5ZUT0</accession>
<sequence length="143" mass="15776">MKLLSKYEIPDIVLLDYFLRFSIALGFLSAVLDRFGFWPESVSAWGNWENFVNYTGVLNPWFPSVLIPFIAILATVTEVIFSLCLLIGYKKALAAKASGVLLLMFAAAMIINTGVKGVFDYSVFIASAAAFSLSWLSKSISNE</sequence>
<evidence type="ECO:0000313" key="3">
    <source>
        <dbReference type="Proteomes" id="UP001327027"/>
    </source>
</evidence>
<keyword evidence="3" id="KW-1185">Reference proteome</keyword>
<name>A0ABU5ZUT0_9FLAO</name>
<dbReference type="Proteomes" id="UP001327027">
    <property type="component" value="Unassembled WGS sequence"/>
</dbReference>
<reference evidence="2 3" key="1">
    <citation type="journal article" date="2013" name="Int. J. Syst. Evol. Microbiol.">
        <title>Aquimarina gracilis sp. nov., isolated from the gut microflora of a mussel, Mytilus coruscus, and emended description of Aquimarina spongiae.</title>
        <authorList>
            <person name="Park S.C."/>
            <person name="Choe H.N."/>
            <person name="Baik K.S."/>
            <person name="Seong C.N."/>
        </authorList>
    </citation>
    <scope>NUCLEOTIDE SEQUENCE [LARGE SCALE GENOMIC DNA]</scope>
    <source>
        <strain evidence="2 3">PSC32</strain>
    </source>
</reference>
<gene>
    <name evidence="2" type="ORF">U6A24_08830</name>
</gene>
<feature type="transmembrane region" description="Helical" evidence="1">
    <location>
        <begin position="61"/>
        <end position="86"/>
    </location>
</feature>
<evidence type="ECO:0000256" key="1">
    <source>
        <dbReference type="SAM" id="Phobius"/>
    </source>
</evidence>
<keyword evidence="1" id="KW-1133">Transmembrane helix</keyword>